<dbReference type="GO" id="GO:0003677">
    <property type="term" value="F:DNA binding"/>
    <property type="evidence" value="ECO:0007669"/>
    <property type="project" value="UniProtKB-KW"/>
</dbReference>
<dbReference type="InterPro" id="IPR039779">
    <property type="entry name" value="RFX-like"/>
</dbReference>
<dbReference type="SUPFAM" id="SSF46785">
    <property type="entry name" value="Winged helix' DNA-binding domain"/>
    <property type="match status" value="1"/>
</dbReference>
<keyword evidence="5" id="KW-1185">Reference proteome</keyword>
<keyword evidence="1" id="KW-0238">DNA-binding</keyword>
<evidence type="ECO:0000259" key="3">
    <source>
        <dbReference type="PROSITE" id="PS51526"/>
    </source>
</evidence>
<dbReference type="PANTHER" id="PTHR12619">
    <property type="entry name" value="RFX TRANSCRIPTION FACTOR FAMILY"/>
    <property type="match status" value="1"/>
</dbReference>
<evidence type="ECO:0000256" key="1">
    <source>
        <dbReference type="ARBA" id="ARBA00023125"/>
    </source>
</evidence>
<feature type="compositionally biased region" description="Polar residues" evidence="2">
    <location>
        <begin position="370"/>
        <end position="407"/>
    </location>
</feature>
<proteinExistence type="predicted"/>
<dbReference type="Pfam" id="PF02257">
    <property type="entry name" value="RFX_DNA_binding"/>
    <property type="match status" value="1"/>
</dbReference>
<evidence type="ECO:0000256" key="2">
    <source>
        <dbReference type="SAM" id="MobiDB-lite"/>
    </source>
</evidence>
<evidence type="ECO:0000313" key="4">
    <source>
        <dbReference type="EMBL" id="KAL3321111.1"/>
    </source>
</evidence>
<dbReference type="FunFam" id="1.10.10.10:FF:000422">
    <property type="entry name" value="DNA-binding protein RFX7"/>
    <property type="match status" value="1"/>
</dbReference>
<organism evidence="4 5">
    <name type="scientific">Cichlidogyrus casuarinus</name>
    <dbReference type="NCBI Taxonomy" id="1844966"/>
    <lineage>
        <taxon>Eukaryota</taxon>
        <taxon>Metazoa</taxon>
        <taxon>Spiralia</taxon>
        <taxon>Lophotrochozoa</taxon>
        <taxon>Platyhelminthes</taxon>
        <taxon>Monogenea</taxon>
        <taxon>Monopisthocotylea</taxon>
        <taxon>Dactylogyridea</taxon>
        <taxon>Ancyrocephalidae</taxon>
        <taxon>Cichlidogyrus</taxon>
    </lineage>
</organism>
<feature type="compositionally biased region" description="Low complexity" evidence="2">
    <location>
        <begin position="334"/>
        <end position="347"/>
    </location>
</feature>
<dbReference type="Gene3D" id="1.10.10.10">
    <property type="entry name" value="Winged helix-like DNA-binding domain superfamily/Winged helix DNA-binding domain"/>
    <property type="match status" value="1"/>
</dbReference>
<feature type="compositionally biased region" description="Polar residues" evidence="2">
    <location>
        <begin position="313"/>
        <end position="322"/>
    </location>
</feature>
<dbReference type="InterPro" id="IPR036390">
    <property type="entry name" value="WH_DNA-bd_sf"/>
</dbReference>
<name>A0ABD2QRK0_9PLAT</name>
<dbReference type="EMBL" id="JBJKFK010000010">
    <property type="protein sequence ID" value="KAL3321111.1"/>
    <property type="molecule type" value="Genomic_DNA"/>
</dbReference>
<feature type="domain" description="RFX-type winged-helix" evidence="3">
    <location>
        <begin position="110"/>
        <end position="185"/>
    </location>
</feature>
<evidence type="ECO:0000313" key="5">
    <source>
        <dbReference type="Proteomes" id="UP001626550"/>
    </source>
</evidence>
<feature type="region of interest" description="Disordered" evidence="2">
    <location>
        <begin position="189"/>
        <end position="212"/>
    </location>
</feature>
<dbReference type="AlphaFoldDB" id="A0ABD2QRK0"/>
<sequence length="438" mass="47739">MQKTNKEEAGNSTLSNGYDFIRNNIEQTIEPQVRMHIDSIIRDVSSMRDTERLLFCLLLPSDPSATLASLSFSAEDLEISSSGFETSGIYGPSVGSSALHLSNQLEQSQAYTWIISHLEEDPSTCLRKDEVYDDYRIYCERHHLKVLNTADFGKVMKRAFPNVKPRRLGQRGQSRYCYGGMRKRVEVQPPSLPDITGEITGSTPSIGSDAKTTDPAVGASGAVLVDVANIVLQYVQQLLGVSFTSLYQLAQHLISNRYVNARSKHAFALIAHAANSQQHRATSPSSQSFASTFSEALQKGFPAILNKDDYSRLRQSSSSTNESLDERKLKKESSTPSTPKSTNSSTSHPAVPTSHSTPSQPAGHFDENRSTPTASSIKTEYLSPSSTPASGPQHTSSPYQQKSDSIYSSSFETGNSSSSGTAYSHPSITMMMAALAAR</sequence>
<dbReference type="InterPro" id="IPR003150">
    <property type="entry name" value="DNA-bd_RFX"/>
</dbReference>
<feature type="compositionally biased region" description="Basic and acidic residues" evidence="2">
    <location>
        <begin position="324"/>
        <end position="333"/>
    </location>
</feature>
<reference evidence="4 5" key="1">
    <citation type="submission" date="2024-11" db="EMBL/GenBank/DDBJ databases">
        <title>Adaptive evolution of stress response genes in parasites aligns with host niche diversity.</title>
        <authorList>
            <person name="Hahn C."/>
            <person name="Resl P."/>
        </authorList>
    </citation>
    <scope>NUCLEOTIDE SEQUENCE [LARGE SCALE GENOMIC DNA]</scope>
    <source>
        <strain evidence="4">EGGRZ-B1_66</strain>
        <tissue evidence="4">Body</tissue>
    </source>
</reference>
<dbReference type="Gene3D" id="6.10.140.1290">
    <property type="match status" value="1"/>
</dbReference>
<dbReference type="PROSITE" id="PS51526">
    <property type="entry name" value="RFX_DBD"/>
    <property type="match status" value="1"/>
</dbReference>
<dbReference type="InterPro" id="IPR036388">
    <property type="entry name" value="WH-like_DNA-bd_sf"/>
</dbReference>
<dbReference type="Proteomes" id="UP001626550">
    <property type="component" value="Unassembled WGS sequence"/>
</dbReference>
<gene>
    <name evidence="4" type="primary">RFX7_1</name>
    <name evidence="4" type="ORF">Ciccas_000186</name>
</gene>
<feature type="compositionally biased region" description="Low complexity" evidence="2">
    <location>
        <begin position="408"/>
        <end position="419"/>
    </location>
</feature>
<accession>A0ABD2QRK0</accession>
<dbReference type="PANTHER" id="PTHR12619:SF21">
    <property type="entry name" value="RFX-TYPE WINGED-HELIX DOMAIN-CONTAINING PROTEIN"/>
    <property type="match status" value="1"/>
</dbReference>
<feature type="region of interest" description="Disordered" evidence="2">
    <location>
        <begin position="312"/>
        <end position="428"/>
    </location>
</feature>
<protein>
    <submittedName>
        <fullName evidence="4">Regulatory factor X, 7</fullName>
    </submittedName>
</protein>
<comment type="caution">
    <text evidence="4">The sequence shown here is derived from an EMBL/GenBank/DDBJ whole genome shotgun (WGS) entry which is preliminary data.</text>
</comment>